<dbReference type="GO" id="GO:0016791">
    <property type="term" value="F:phosphatase activity"/>
    <property type="evidence" value="ECO:0007669"/>
    <property type="project" value="UniProtKB-ARBA"/>
</dbReference>
<dbReference type="CDD" id="cd03800">
    <property type="entry name" value="GT4_sucrose_synthase"/>
    <property type="match status" value="1"/>
</dbReference>
<dbReference type="RefSeq" id="WP_201774621.1">
    <property type="nucleotide sequence ID" value="NZ_CP010904.1"/>
</dbReference>
<comment type="catalytic activity">
    <reaction evidence="5">
        <text>beta-D-fructose 6-phosphate + UDP-alpha-D-glucose = sucrose 6(F)-phosphate + UDP + H(+)</text>
        <dbReference type="Rhea" id="RHEA:22172"/>
        <dbReference type="ChEBI" id="CHEBI:15378"/>
        <dbReference type="ChEBI" id="CHEBI:57634"/>
        <dbReference type="ChEBI" id="CHEBI:57723"/>
        <dbReference type="ChEBI" id="CHEBI:58223"/>
        <dbReference type="ChEBI" id="CHEBI:58885"/>
        <dbReference type="EC" id="2.4.1.14"/>
    </reaction>
</comment>
<dbReference type="EC" id="2.4.1.14" evidence="2"/>
<dbReference type="InterPro" id="IPR023214">
    <property type="entry name" value="HAD_sf"/>
</dbReference>
<dbReference type="NCBIfam" id="TIGR01484">
    <property type="entry name" value="HAD-SF-IIB"/>
    <property type="match status" value="1"/>
</dbReference>
<evidence type="ECO:0000256" key="2">
    <source>
        <dbReference type="ARBA" id="ARBA00012536"/>
    </source>
</evidence>
<dbReference type="Pfam" id="PF00534">
    <property type="entry name" value="Glycos_transf_1"/>
    <property type="match status" value="1"/>
</dbReference>
<dbReference type="Pfam" id="PF05116">
    <property type="entry name" value="S6PP"/>
    <property type="match status" value="1"/>
</dbReference>
<evidence type="ECO:0000313" key="10">
    <source>
        <dbReference type="Proteomes" id="UP000035268"/>
    </source>
</evidence>
<evidence type="ECO:0000256" key="3">
    <source>
        <dbReference type="ARBA" id="ARBA00022676"/>
    </source>
</evidence>
<dbReference type="PANTHER" id="PTHR46039:SF5">
    <property type="entry name" value="SUCROSE-PHOSPHATE SYNTHASE 3-RELATED"/>
    <property type="match status" value="1"/>
</dbReference>
<evidence type="ECO:0000259" key="6">
    <source>
        <dbReference type="Pfam" id="PF00534"/>
    </source>
</evidence>
<feature type="domain" description="Glycosyltransferase subfamily 4-like N-terminal" evidence="8">
    <location>
        <begin position="35"/>
        <end position="231"/>
    </location>
</feature>
<evidence type="ECO:0000256" key="4">
    <source>
        <dbReference type="ARBA" id="ARBA00022679"/>
    </source>
</evidence>
<dbReference type="Gene3D" id="3.90.1070.10">
    <property type="match status" value="1"/>
</dbReference>
<dbReference type="EMBL" id="CP010904">
    <property type="protein sequence ID" value="AKJ65247.1"/>
    <property type="molecule type" value="Genomic_DNA"/>
</dbReference>
<keyword evidence="10" id="KW-1185">Reference proteome</keyword>
<dbReference type="InterPro" id="IPR036412">
    <property type="entry name" value="HAD-like_sf"/>
</dbReference>
<dbReference type="AlphaFoldDB" id="A0A0G3EII1"/>
<dbReference type="Gene3D" id="3.40.50.2000">
    <property type="entry name" value="Glycogen Phosphorylase B"/>
    <property type="match status" value="2"/>
</dbReference>
<dbReference type="InterPro" id="IPR012821">
    <property type="entry name" value="Sucrose_P_synth_Pase-like_dom"/>
</dbReference>
<feature type="domain" description="Glycosyl transferase family 1" evidence="6">
    <location>
        <begin position="251"/>
        <end position="427"/>
    </location>
</feature>
<evidence type="ECO:0000259" key="8">
    <source>
        <dbReference type="Pfam" id="PF13439"/>
    </source>
</evidence>
<dbReference type="InterPro" id="IPR006380">
    <property type="entry name" value="SPP-like_dom"/>
</dbReference>
<feature type="domain" description="Sucrose phosphatase-like" evidence="7">
    <location>
        <begin position="472"/>
        <end position="707"/>
    </location>
</feature>
<evidence type="ECO:0000259" key="7">
    <source>
        <dbReference type="Pfam" id="PF05116"/>
    </source>
</evidence>
<dbReference type="STRING" id="1307763.L21SP4_02013"/>
<evidence type="ECO:0000256" key="1">
    <source>
        <dbReference type="ARBA" id="ARBA00006530"/>
    </source>
</evidence>
<dbReference type="InterPro" id="IPR044161">
    <property type="entry name" value="SPS"/>
</dbReference>
<gene>
    <name evidence="9" type="ORF">L21SP4_02013</name>
</gene>
<accession>A0A0G3EII1</accession>
<comment type="similarity">
    <text evidence="1">Belongs to the glycosyltransferase 1 family.</text>
</comment>
<dbReference type="Gene3D" id="3.40.50.1000">
    <property type="entry name" value="HAD superfamily/HAD-like"/>
    <property type="match status" value="1"/>
</dbReference>
<protein>
    <recommendedName>
        <fullName evidence="2">sucrose-phosphate synthase</fullName>
        <ecNumber evidence="2">2.4.1.14</ecNumber>
    </recommendedName>
</protein>
<dbReference type="NCBIfam" id="TIGR02472">
    <property type="entry name" value="sucr_P_syn_N"/>
    <property type="match status" value="1"/>
</dbReference>
<reference evidence="9 10" key="2">
    <citation type="journal article" date="2016" name="ISME J.">
        <title>Characterization of the first cultured representative of Verrucomicrobia subdivision 5 indicates the proposal of a novel phylum.</title>
        <authorList>
            <person name="Spring S."/>
            <person name="Bunk B."/>
            <person name="Sproer C."/>
            <person name="Schumann P."/>
            <person name="Rohde M."/>
            <person name="Tindall B.J."/>
            <person name="Klenk H.P."/>
        </authorList>
    </citation>
    <scope>NUCLEOTIDE SEQUENCE [LARGE SCALE GENOMIC DNA]</scope>
    <source>
        <strain evidence="9 10">L21-Fru-AB</strain>
    </source>
</reference>
<name>A0A0G3EII1_9BACT</name>
<dbReference type="InterPro" id="IPR001296">
    <property type="entry name" value="Glyco_trans_1"/>
</dbReference>
<keyword evidence="4" id="KW-0808">Transferase</keyword>
<dbReference type="InterPro" id="IPR028098">
    <property type="entry name" value="Glyco_trans_4-like_N"/>
</dbReference>
<dbReference type="SUPFAM" id="SSF53756">
    <property type="entry name" value="UDP-Glycosyltransferase/glycogen phosphorylase"/>
    <property type="match status" value="1"/>
</dbReference>
<keyword evidence="3" id="KW-0328">Glycosyltransferase</keyword>
<organism evidence="9 10">
    <name type="scientific">Kiritimatiella glycovorans</name>
    <dbReference type="NCBI Taxonomy" id="1307763"/>
    <lineage>
        <taxon>Bacteria</taxon>
        <taxon>Pseudomonadati</taxon>
        <taxon>Kiritimatiellota</taxon>
        <taxon>Kiritimatiellia</taxon>
        <taxon>Kiritimatiellales</taxon>
        <taxon>Kiritimatiellaceae</taxon>
        <taxon>Kiritimatiella</taxon>
    </lineage>
</organism>
<dbReference type="InterPro" id="IPR012822">
    <property type="entry name" value="SucroseP_synth_GlycoTrfase_dom"/>
</dbReference>
<dbReference type="PATRIC" id="fig|1609981.3.peg.2094"/>
<sequence>MSAKQSDGGLYIVMLSVHGLIRGHDLELGRDPDTGGQVTYVVELVRALAKHPEVGRVDLFTRQVADKRVGDEYAQPEEELSECARIVRIPCGPRRYLRKENLWPYLPVFVDHALGHFRRMGRLPDVVHGHYADAGYAGSQLARLLGVPFVFTGHSLGRIKRRRLLEQGADPEQIDRKYRFIERIEAEETALDTAALVCASTRQEVSEQYEEYDFYRPDTMEVIPPGVDLSRFRAPEENFRCRMEGEVERFLRDPEKPVILAMARPDERKNIETLVRAYGENEALREQANLLLILGNREDIRKFPAAQRKVLFQILYLIDYYDLYGHVAFPKQHDAEDVPNIYRMAARRRGVFVNPAWTEPFGLTLIEASASGLPIVATNDGGPRDIIAACRNGVLIDPFDPDALSEALLEAIGERRQWETWSKNGIKGSRETFSWESHVEHYLAEVRSLVKGEGRRGRISLRRRSRLPTIDRVLITDVDNTLTGDEEGCLELVRLLHDAGDYVGFGIATGRTRKSALKLLKEIGAPTPDILITSAGCNIYYGEDLRPDRSWHHHIDHYWNPDLVRAILDELPGIYPQKKGEQGRYKVSYTLDPEKGPSLKELRGLLRQRRLRVKVIFSLGMYLDILPIRASTGLAIRYLALKWGLPPERLLVAGDSGNDEEMLRGETLGVVVGNYSPELEGLRGAPRIYFAEASHARGIIEGLEHYRFLEEIVIPEEEGDTNV</sequence>
<evidence type="ECO:0000313" key="9">
    <source>
        <dbReference type="EMBL" id="AKJ65247.1"/>
    </source>
</evidence>
<proteinExistence type="inferred from homology"/>
<dbReference type="NCBIfam" id="TIGR02471">
    <property type="entry name" value="sucr_syn_bact_C"/>
    <property type="match status" value="1"/>
</dbReference>
<dbReference type="SUPFAM" id="SSF56784">
    <property type="entry name" value="HAD-like"/>
    <property type="match status" value="1"/>
</dbReference>
<dbReference type="InterPro" id="IPR006379">
    <property type="entry name" value="HAD-SF_hydro_IIB"/>
</dbReference>
<reference evidence="10" key="1">
    <citation type="submission" date="2015-02" db="EMBL/GenBank/DDBJ databases">
        <title>Description and complete genome sequence of the first cultured representative of the subdivision 5 of the Verrucomicrobia phylum.</title>
        <authorList>
            <person name="Spring S."/>
            <person name="Bunk B."/>
            <person name="Sproer C."/>
            <person name="Klenk H.-P."/>
        </authorList>
    </citation>
    <scope>NUCLEOTIDE SEQUENCE [LARGE SCALE GENOMIC DNA]</scope>
    <source>
        <strain evidence="10">L21-Fru-AB</strain>
    </source>
</reference>
<dbReference type="KEGG" id="vbl:L21SP4_02013"/>
<dbReference type="PANTHER" id="PTHR46039">
    <property type="entry name" value="SUCROSE-PHOSPHATE SYNTHASE 3-RELATED"/>
    <property type="match status" value="1"/>
</dbReference>
<dbReference type="GO" id="GO:0046524">
    <property type="term" value="F:sucrose-phosphate synthase activity"/>
    <property type="evidence" value="ECO:0007669"/>
    <property type="project" value="UniProtKB-EC"/>
</dbReference>
<evidence type="ECO:0000256" key="5">
    <source>
        <dbReference type="ARBA" id="ARBA00047471"/>
    </source>
</evidence>
<dbReference type="Pfam" id="PF13439">
    <property type="entry name" value="Glyco_transf_4"/>
    <property type="match status" value="1"/>
</dbReference>
<dbReference type="Proteomes" id="UP000035268">
    <property type="component" value="Chromosome"/>
</dbReference>